<comment type="caution">
    <text evidence="3">The sequence shown here is derived from an EMBL/GenBank/DDBJ whole genome shotgun (WGS) entry which is preliminary data.</text>
</comment>
<evidence type="ECO:0000256" key="2">
    <source>
        <dbReference type="SAM" id="MobiDB-lite"/>
    </source>
</evidence>
<comment type="similarity">
    <text evidence="1">Belongs to the dysbindin family.</text>
</comment>
<feature type="region of interest" description="Disordered" evidence="2">
    <location>
        <begin position="14"/>
        <end position="106"/>
    </location>
</feature>
<reference evidence="3 4" key="1">
    <citation type="journal article" date="2020" name="Nature">
        <title>Six reference-quality genomes reveal evolution of bat adaptations.</title>
        <authorList>
            <person name="Jebb D."/>
            <person name="Huang Z."/>
            <person name="Pippel M."/>
            <person name="Hughes G.M."/>
            <person name="Lavrichenko K."/>
            <person name="Devanna P."/>
            <person name="Winkler S."/>
            <person name="Jermiin L.S."/>
            <person name="Skirmuntt E.C."/>
            <person name="Katzourakis A."/>
            <person name="Burkitt-Gray L."/>
            <person name="Ray D.A."/>
            <person name="Sullivan K.A.M."/>
            <person name="Roscito J.G."/>
            <person name="Kirilenko B.M."/>
            <person name="Davalos L.M."/>
            <person name="Corthals A.P."/>
            <person name="Power M.L."/>
            <person name="Jones G."/>
            <person name="Ransome R.D."/>
            <person name="Dechmann D.K.N."/>
            <person name="Locatelli A.G."/>
            <person name="Puechmaille S.J."/>
            <person name="Fedrigo O."/>
            <person name="Jarvis E.D."/>
            <person name="Hiller M."/>
            <person name="Vernes S.C."/>
            <person name="Myers E.W."/>
            <person name="Teeling E.C."/>
        </authorList>
    </citation>
    <scope>NUCLEOTIDE SEQUENCE [LARGE SCALE GENOMIC DNA]</scope>
    <source>
        <strain evidence="3">MRhiFer1</strain>
        <tissue evidence="3">Lung</tissue>
    </source>
</reference>
<feature type="compositionally biased region" description="Basic and acidic residues" evidence="2">
    <location>
        <begin position="40"/>
        <end position="58"/>
    </location>
</feature>
<dbReference type="PANTHER" id="PTHR16294:SF7">
    <property type="entry name" value="DYSBINDIN DOMAIN-CONTAINING PROTEIN 2"/>
    <property type="match status" value="1"/>
</dbReference>
<dbReference type="Proteomes" id="UP000585614">
    <property type="component" value="Unassembled WGS sequence"/>
</dbReference>
<evidence type="ECO:0000256" key="1">
    <source>
        <dbReference type="ARBA" id="ARBA00008686"/>
    </source>
</evidence>
<dbReference type="AlphaFoldDB" id="A0A7J7S7A9"/>
<feature type="compositionally biased region" description="Low complexity" evidence="2">
    <location>
        <begin position="59"/>
        <end position="70"/>
    </location>
</feature>
<dbReference type="GO" id="GO:0005737">
    <property type="term" value="C:cytoplasm"/>
    <property type="evidence" value="ECO:0007669"/>
    <property type="project" value="InterPro"/>
</dbReference>
<proteinExistence type="inferred from homology"/>
<organism evidence="3 4">
    <name type="scientific">Rhinolophus ferrumequinum</name>
    <name type="common">Greater horseshoe bat</name>
    <dbReference type="NCBI Taxonomy" id="59479"/>
    <lineage>
        <taxon>Eukaryota</taxon>
        <taxon>Metazoa</taxon>
        <taxon>Chordata</taxon>
        <taxon>Craniata</taxon>
        <taxon>Vertebrata</taxon>
        <taxon>Euteleostomi</taxon>
        <taxon>Mammalia</taxon>
        <taxon>Eutheria</taxon>
        <taxon>Laurasiatheria</taxon>
        <taxon>Chiroptera</taxon>
        <taxon>Yinpterochiroptera</taxon>
        <taxon>Rhinolophoidea</taxon>
        <taxon>Rhinolophidae</taxon>
        <taxon>Rhinolophinae</taxon>
        <taxon>Rhinolophus</taxon>
    </lineage>
</organism>
<evidence type="ECO:0000313" key="4">
    <source>
        <dbReference type="Proteomes" id="UP000585614"/>
    </source>
</evidence>
<evidence type="ECO:0000313" key="3">
    <source>
        <dbReference type="EMBL" id="KAF6284239.1"/>
    </source>
</evidence>
<accession>A0A7J7S7A9</accession>
<dbReference type="EMBL" id="JACAGC010000023">
    <property type="protein sequence ID" value="KAF6284239.1"/>
    <property type="molecule type" value="Genomic_DNA"/>
</dbReference>
<gene>
    <name evidence="3" type="ORF">mRhiFer1_003674</name>
</gene>
<sequence>MEVNVDALEQVELIDLGDQDGADVFLPCEDPPPTPQTSGLDDHPEERSLPTHIPDRTTSRISSSSSDSSTNLHSPNPSDGGADTPLAQSDDEEGGGDGGAEPGACS</sequence>
<feature type="compositionally biased region" description="Gly residues" evidence="2">
    <location>
        <begin position="96"/>
        <end position="106"/>
    </location>
</feature>
<dbReference type="Pfam" id="PF04440">
    <property type="entry name" value="Dysbindin"/>
    <property type="match status" value="1"/>
</dbReference>
<dbReference type="InterPro" id="IPR007531">
    <property type="entry name" value="Dysbindin"/>
</dbReference>
<protein>
    <submittedName>
        <fullName evidence="3">Dysbindin domain containing 2</fullName>
    </submittedName>
</protein>
<dbReference type="PANTHER" id="PTHR16294">
    <property type="entry name" value="DYSTROBREVIN BINDING PROTEIN 1 DYSBINDIN"/>
    <property type="match status" value="1"/>
</dbReference>
<name>A0A7J7S7A9_RHIFE</name>